<dbReference type="InterPro" id="IPR006619">
    <property type="entry name" value="PGRP_domain_met/bac"/>
</dbReference>
<dbReference type="KEGG" id="gmw:113518540"/>
<evidence type="ECO:0000256" key="3">
    <source>
        <dbReference type="ARBA" id="ARBA00022859"/>
    </source>
</evidence>
<sequence>MDGASRDSADELNCRVRGTKKPLSRRSEFIMAAMLWYDADTNRMSPSYNRNYGSYTAEMVDLDDQPIVNGPPNMPTINNLSVTRSSRVHFGPKITNVNQTVHSTEVIKAYLYITDLPMSTYLCNILKSTTLTERLSCIVATVAVIICIIVLIVYVMTGFKTGSNTVDVAPHEWNITKEMWLAHPYNYTETTKEFQPIKLVIIQHTVSTECHKFIRCAAEIRNIQSWYLREYNYDIPYNFLVGNDGRIYEGRGWGIVGAHTKFYNRCSVGIGFIGDYREDAGTQHTKVTQLQVNRTLMFLEASVEEGHLDPNYVVMGAKDLQSTESPGANLYKAIQQWPHYDDNKRYRNKTCEEIWVMMVENY</sequence>
<dbReference type="PANTHER" id="PTHR11022">
    <property type="entry name" value="PEPTIDOGLYCAN RECOGNITION PROTEIN"/>
    <property type="match status" value="1"/>
</dbReference>
<evidence type="ECO:0000256" key="2">
    <source>
        <dbReference type="ARBA" id="ARBA00022588"/>
    </source>
</evidence>
<dbReference type="GO" id="GO:0008270">
    <property type="term" value="F:zinc ion binding"/>
    <property type="evidence" value="ECO:0007669"/>
    <property type="project" value="InterPro"/>
</dbReference>
<gene>
    <name evidence="8" type="primary">LOC113518540</name>
</gene>
<comment type="similarity">
    <text evidence="1">Belongs to the N-acetylmuramoyl-L-alanine amidase 2 family.</text>
</comment>
<evidence type="ECO:0000259" key="6">
    <source>
        <dbReference type="SMART" id="SM00701"/>
    </source>
</evidence>
<dbReference type="AlphaFoldDB" id="A0A6J1WUI6"/>
<dbReference type="SMART" id="SM00701">
    <property type="entry name" value="PGRP"/>
    <property type="match status" value="1"/>
</dbReference>
<evidence type="ECO:0000313" key="8">
    <source>
        <dbReference type="RefSeq" id="XP_026759322.2"/>
    </source>
</evidence>
<dbReference type="SMART" id="SM00644">
    <property type="entry name" value="Ami_2"/>
    <property type="match status" value="1"/>
</dbReference>
<accession>A0A6J1WUI6</accession>
<dbReference type="GeneID" id="113518540"/>
<evidence type="ECO:0000256" key="1">
    <source>
        <dbReference type="ARBA" id="ARBA00007553"/>
    </source>
</evidence>
<keyword evidence="3" id="KW-0391">Immunity</keyword>
<dbReference type="InterPro" id="IPR036505">
    <property type="entry name" value="Amidase/PGRP_sf"/>
</dbReference>
<dbReference type="Pfam" id="PF01510">
    <property type="entry name" value="Amidase_2"/>
    <property type="match status" value="1"/>
</dbReference>
<evidence type="ECO:0000259" key="5">
    <source>
        <dbReference type="SMART" id="SM00644"/>
    </source>
</evidence>
<evidence type="ECO:0000256" key="4">
    <source>
        <dbReference type="SAM" id="Phobius"/>
    </source>
</evidence>
<keyword evidence="2" id="KW-0399">Innate immunity</keyword>
<organism evidence="7 8">
    <name type="scientific">Galleria mellonella</name>
    <name type="common">Greater wax moth</name>
    <dbReference type="NCBI Taxonomy" id="7137"/>
    <lineage>
        <taxon>Eukaryota</taxon>
        <taxon>Metazoa</taxon>
        <taxon>Ecdysozoa</taxon>
        <taxon>Arthropoda</taxon>
        <taxon>Hexapoda</taxon>
        <taxon>Insecta</taxon>
        <taxon>Pterygota</taxon>
        <taxon>Neoptera</taxon>
        <taxon>Endopterygota</taxon>
        <taxon>Lepidoptera</taxon>
        <taxon>Glossata</taxon>
        <taxon>Ditrysia</taxon>
        <taxon>Pyraloidea</taxon>
        <taxon>Pyralidae</taxon>
        <taxon>Galleriinae</taxon>
        <taxon>Galleria</taxon>
    </lineage>
</organism>
<dbReference type="GO" id="GO:0045087">
    <property type="term" value="P:innate immune response"/>
    <property type="evidence" value="ECO:0007669"/>
    <property type="project" value="UniProtKB-KW"/>
</dbReference>
<dbReference type="SUPFAM" id="SSF55846">
    <property type="entry name" value="N-acetylmuramoyl-L-alanine amidase-like"/>
    <property type="match status" value="1"/>
</dbReference>
<feature type="transmembrane region" description="Helical" evidence="4">
    <location>
        <begin position="135"/>
        <end position="156"/>
    </location>
</feature>
<name>A0A6J1WUI6_GALME</name>
<feature type="domain" description="Peptidoglycan recognition protein family" evidence="6">
    <location>
        <begin position="175"/>
        <end position="321"/>
    </location>
</feature>
<dbReference type="InterPro" id="IPR002502">
    <property type="entry name" value="Amidase_domain"/>
</dbReference>
<keyword evidence="4" id="KW-1133">Transmembrane helix</keyword>
<evidence type="ECO:0000313" key="7">
    <source>
        <dbReference type="Proteomes" id="UP001652740"/>
    </source>
</evidence>
<keyword evidence="4" id="KW-0472">Membrane</keyword>
<dbReference type="Gene3D" id="3.40.80.10">
    <property type="entry name" value="Peptidoglycan recognition protein-like"/>
    <property type="match status" value="1"/>
</dbReference>
<dbReference type="GO" id="GO:0008745">
    <property type="term" value="F:N-acetylmuramoyl-L-alanine amidase activity"/>
    <property type="evidence" value="ECO:0007669"/>
    <property type="project" value="InterPro"/>
</dbReference>
<keyword evidence="7" id="KW-1185">Reference proteome</keyword>
<dbReference type="PANTHER" id="PTHR11022:SF74">
    <property type="entry name" value="PEPTIDOGLYCAN-RECOGNITION PROTEIN SA"/>
    <property type="match status" value="1"/>
</dbReference>
<proteinExistence type="inferred from homology"/>
<dbReference type="RefSeq" id="XP_026759322.2">
    <property type="nucleotide sequence ID" value="XM_026903521.3"/>
</dbReference>
<keyword evidence="4" id="KW-0812">Transmembrane</keyword>
<feature type="domain" description="N-acetylmuramoyl-L-alanine amidase" evidence="5">
    <location>
        <begin position="185"/>
        <end position="327"/>
    </location>
</feature>
<dbReference type="InterPro" id="IPR015510">
    <property type="entry name" value="PGRP"/>
</dbReference>
<protein>
    <submittedName>
        <fullName evidence="8">Peptidoglycan-recognition protein SC1a/b-like isoform X1</fullName>
    </submittedName>
</protein>
<dbReference type="Proteomes" id="UP001652740">
    <property type="component" value="Unplaced"/>
</dbReference>
<dbReference type="GO" id="GO:0009253">
    <property type="term" value="P:peptidoglycan catabolic process"/>
    <property type="evidence" value="ECO:0007669"/>
    <property type="project" value="InterPro"/>
</dbReference>
<reference evidence="8" key="1">
    <citation type="submission" date="2025-08" db="UniProtKB">
        <authorList>
            <consortium name="RefSeq"/>
        </authorList>
    </citation>
    <scope>IDENTIFICATION</scope>
    <source>
        <tissue evidence="8">Whole larvae</tissue>
    </source>
</reference>
<dbReference type="CDD" id="cd06583">
    <property type="entry name" value="PGRP"/>
    <property type="match status" value="1"/>
</dbReference>